<sequence>MRRFLPPLDNVHAWAWHVLHFRPSHTALSPVKSRTAAAHDLASLPACGASSQAGRPLGGAGDDGEQVVAEGVAEVLGEVLDGAFAGDVGLDEEGEHGEHGEPAVLDLLHLEDGGLVGVAGQAQGVEGATGVQLVLEVQSVDDPVVLGAADEDDLRDHGDHQVDGDAVAEIAEGVSVEEQGSGLEPDGLGAAVSAELVARLWDDSASGTEHGPSGMDQLVGLVLGEVLWLLAQAKRVVAIAASCRSKIVQFRYLNFDSLQFFIYEQN</sequence>
<evidence type="ECO:0000313" key="1">
    <source>
        <dbReference type="EMBL" id="ACN28932.1"/>
    </source>
</evidence>
<dbReference type="EMBL" id="BT064235">
    <property type="protein sequence ID" value="ACN28932.1"/>
    <property type="molecule type" value="mRNA"/>
</dbReference>
<organism evidence="1">
    <name type="scientific">Zea mays</name>
    <name type="common">Maize</name>
    <dbReference type="NCBI Taxonomy" id="4577"/>
    <lineage>
        <taxon>Eukaryota</taxon>
        <taxon>Viridiplantae</taxon>
        <taxon>Streptophyta</taxon>
        <taxon>Embryophyta</taxon>
        <taxon>Tracheophyta</taxon>
        <taxon>Spermatophyta</taxon>
        <taxon>Magnoliopsida</taxon>
        <taxon>Liliopsida</taxon>
        <taxon>Poales</taxon>
        <taxon>Poaceae</taxon>
        <taxon>PACMAD clade</taxon>
        <taxon>Panicoideae</taxon>
        <taxon>Andropogonodae</taxon>
        <taxon>Andropogoneae</taxon>
        <taxon>Tripsacinae</taxon>
        <taxon>Zea</taxon>
    </lineage>
</organism>
<proteinExistence type="evidence at transcript level"/>
<protein>
    <submittedName>
        <fullName evidence="1">Uncharacterized protein</fullName>
    </submittedName>
</protein>
<reference evidence="1" key="2">
    <citation type="submission" date="2012-06" db="EMBL/GenBank/DDBJ databases">
        <authorList>
            <person name="Yu Y."/>
            <person name="Currie J."/>
            <person name="Lomeli R."/>
            <person name="Angelova A."/>
            <person name="Collura K."/>
            <person name="Wissotski M."/>
            <person name="Campos D."/>
            <person name="Kudrna D."/>
            <person name="Golser W."/>
            <person name="Ashely E."/>
            <person name="Descour A."/>
            <person name="Fernandes J."/>
            <person name="Soderlund C."/>
            <person name="Walbot V."/>
        </authorList>
    </citation>
    <scope>NUCLEOTIDE SEQUENCE</scope>
    <source>
        <strain evidence="1">B73</strain>
    </source>
</reference>
<dbReference type="AlphaFoldDB" id="C0P7G6"/>
<name>C0P7G6_MAIZE</name>
<reference evidence="1" key="1">
    <citation type="journal article" date="2009" name="PLoS Genet.">
        <title>Sequencing, mapping, and analysis of 27,455 maize full-length cDNAs.</title>
        <authorList>
            <person name="Soderlund C."/>
            <person name="Descour A."/>
            <person name="Kudrna D."/>
            <person name="Bomhoff M."/>
            <person name="Boyd L."/>
            <person name="Currie J."/>
            <person name="Angelova A."/>
            <person name="Collura K."/>
            <person name="Wissotski M."/>
            <person name="Ashley E."/>
            <person name="Morrow D."/>
            <person name="Fernandes J."/>
            <person name="Walbot V."/>
            <person name="Yu Y."/>
        </authorList>
    </citation>
    <scope>NUCLEOTIDE SEQUENCE</scope>
    <source>
        <strain evidence="1">B73</strain>
    </source>
</reference>
<accession>C0P7G6</accession>